<dbReference type="GO" id="GO:0005576">
    <property type="term" value="C:extracellular region"/>
    <property type="evidence" value="ECO:0007669"/>
    <property type="project" value="UniProtKB-SubCell"/>
</dbReference>
<comment type="caution">
    <text evidence="8">The sequence shown here is derived from an EMBL/GenBank/DDBJ whole genome shotgun (WGS) entry which is preliminary data.</text>
</comment>
<dbReference type="InterPro" id="IPR036514">
    <property type="entry name" value="SGNH_hydro_sf"/>
</dbReference>
<evidence type="ECO:0000256" key="1">
    <source>
        <dbReference type="ARBA" id="ARBA00004613"/>
    </source>
</evidence>
<dbReference type="PANTHER" id="PTHR45650">
    <property type="entry name" value="GDSL-LIKE LIPASE/ACYLHYDROLASE-RELATED"/>
    <property type="match status" value="1"/>
</dbReference>
<proteinExistence type="inferred from homology"/>
<reference evidence="8 9" key="1">
    <citation type="journal article" date="2019" name="Plant Biotechnol. J.">
        <title>The red bayberry genome and genetic basis of sex determination.</title>
        <authorList>
            <person name="Jia H.M."/>
            <person name="Jia H.J."/>
            <person name="Cai Q.L."/>
            <person name="Wang Y."/>
            <person name="Zhao H.B."/>
            <person name="Yang W.F."/>
            <person name="Wang G.Y."/>
            <person name="Li Y.H."/>
            <person name="Zhan D.L."/>
            <person name="Shen Y.T."/>
            <person name="Niu Q.F."/>
            <person name="Chang L."/>
            <person name="Qiu J."/>
            <person name="Zhao L."/>
            <person name="Xie H.B."/>
            <person name="Fu W.Y."/>
            <person name="Jin J."/>
            <person name="Li X.W."/>
            <person name="Jiao Y."/>
            <person name="Zhou C.C."/>
            <person name="Tu T."/>
            <person name="Chai C.Y."/>
            <person name="Gao J.L."/>
            <person name="Fan L.J."/>
            <person name="van de Weg E."/>
            <person name="Wang J.Y."/>
            <person name="Gao Z.S."/>
        </authorList>
    </citation>
    <scope>NUCLEOTIDE SEQUENCE [LARGE SCALE GENOMIC DNA]</scope>
    <source>
        <tissue evidence="8">Leaves</tissue>
    </source>
</reference>
<organism evidence="8 9">
    <name type="scientific">Morella rubra</name>
    <name type="common">Chinese bayberry</name>
    <dbReference type="NCBI Taxonomy" id="262757"/>
    <lineage>
        <taxon>Eukaryota</taxon>
        <taxon>Viridiplantae</taxon>
        <taxon>Streptophyta</taxon>
        <taxon>Embryophyta</taxon>
        <taxon>Tracheophyta</taxon>
        <taxon>Spermatophyta</taxon>
        <taxon>Magnoliopsida</taxon>
        <taxon>eudicotyledons</taxon>
        <taxon>Gunneridae</taxon>
        <taxon>Pentapetalae</taxon>
        <taxon>rosids</taxon>
        <taxon>fabids</taxon>
        <taxon>Fagales</taxon>
        <taxon>Myricaceae</taxon>
        <taxon>Morella</taxon>
    </lineage>
</organism>
<evidence type="ECO:0000256" key="5">
    <source>
        <dbReference type="ARBA" id="ARBA00022801"/>
    </source>
</evidence>
<dbReference type="Pfam" id="PF00657">
    <property type="entry name" value="Lipase_GDSL"/>
    <property type="match status" value="1"/>
</dbReference>
<dbReference type="GO" id="GO:0016042">
    <property type="term" value="P:lipid catabolic process"/>
    <property type="evidence" value="ECO:0007669"/>
    <property type="project" value="UniProtKB-KW"/>
</dbReference>
<keyword evidence="5" id="KW-0378">Hydrolase</keyword>
<evidence type="ECO:0008006" key="10">
    <source>
        <dbReference type="Google" id="ProtNLM"/>
    </source>
</evidence>
<keyword evidence="4" id="KW-0732">Signal</keyword>
<evidence type="ECO:0000256" key="6">
    <source>
        <dbReference type="ARBA" id="ARBA00022963"/>
    </source>
</evidence>
<protein>
    <recommendedName>
        <fullName evidence="10">GDSL esterase/lipase</fullName>
    </recommendedName>
</protein>
<dbReference type="Proteomes" id="UP000516437">
    <property type="component" value="Unassembled WGS sequence"/>
</dbReference>
<dbReference type="GO" id="GO:0016788">
    <property type="term" value="F:hydrolase activity, acting on ester bonds"/>
    <property type="evidence" value="ECO:0007669"/>
    <property type="project" value="InterPro"/>
</dbReference>
<keyword evidence="3" id="KW-0964">Secreted</keyword>
<dbReference type="PANTHER" id="PTHR45650:SF32">
    <property type="entry name" value="GDSL-LIKE LIPASE_ACYLHYDROLASE"/>
    <property type="match status" value="1"/>
</dbReference>
<dbReference type="OrthoDB" id="1600564at2759"/>
<keyword evidence="7" id="KW-0443">Lipid metabolism</keyword>
<evidence type="ECO:0000313" key="9">
    <source>
        <dbReference type="Proteomes" id="UP000516437"/>
    </source>
</evidence>
<evidence type="ECO:0000256" key="4">
    <source>
        <dbReference type="ARBA" id="ARBA00022729"/>
    </source>
</evidence>
<name>A0A6A1WTB5_9ROSI</name>
<keyword evidence="6" id="KW-0442">Lipid degradation</keyword>
<dbReference type="AlphaFoldDB" id="A0A6A1WTB5"/>
<evidence type="ECO:0000256" key="2">
    <source>
        <dbReference type="ARBA" id="ARBA00008668"/>
    </source>
</evidence>
<evidence type="ECO:0000256" key="7">
    <source>
        <dbReference type="ARBA" id="ARBA00023098"/>
    </source>
</evidence>
<dbReference type="Gene3D" id="3.40.50.1110">
    <property type="entry name" value="SGNH hydrolase"/>
    <property type="match status" value="1"/>
</dbReference>
<dbReference type="InterPro" id="IPR001087">
    <property type="entry name" value="GDSL"/>
</dbReference>
<sequence>MVQQHILALQSLGLRKFFVAAVGPLGCTPNQLIVSHPPRGECADSVNNIIKPFNLLLKSLVDQLNESYSDSGSIFAYGNVFGAFIDMLNNFTSYGFTVKDEGCCSTGINPGRKPCVPFSPPCITTRDKYVFWDACHPTQAANEIIARMAYSGPPSDSSLLSNQCKVNGRILSLCCFVKIFPTGPFGKTGMDGAVPVGAETATGTTHMHSY</sequence>
<evidence type="ECO:0000313" key="8">
    <source>
        <dbReference type="EMBL" id="KAB1228201.1"/>
    </source>
</evidence>
<dbReference type="EMBL" id="RXIC02000008">
    <property type="protein sequence ID" value="KAB1228201.1"/>
    <property type="molecule type" value="Genomic_DNA"/>
</dbReference>
<dbReference type="InterPro" id="IPR051238">
    <property type="entry name" value="GDSL_esterase/lipase"/>
</dbReference>
<keyword evidence="9" id="KW-1185">Reference proteome</keyword>
<comment type="subcellular location">
    <subcellularLocation>
        <location evidence="1">Secreted</location>
    </subcellularLocation>
</comment>
<accession>A0A6A1WTB5</accession>
<evidence type="ECO:0000256" key="3">
    <source>
        <dbReference type="ARBA" id="ARBA00022525"/>
    </source>
</evidence>
<gene>
    <name evidence="8" type="ORF">CJ030_MR5G008798</name>
</gene>
<comment type="similarity">
    <text evidence="2">Belongs to the 'GDSL' lipolytic enzyme family.</text>
</comment>